<protein>
    <submittedName>
        <fullName evidence="2">Uncharacterized protein</fullName>
    </submittedName>
</protein>
<sequence>MEEVMQGILDTLARTEARLTEALAGRCGEQSARERNSSFDGSAPPSSVINAQYRDEQTATVLAFLGSDEMSSSTTLLAGSVSDRYIPPLYDDDRYTTPQPFVDTLANPDDDLLQELDVLDEDAASADVADDDSDAIPVHAPLDPDATIESNADSSGSPHYPCLPRARCCSVGTQTRRSTTGSSAGRSCPAKSAVSVSPCRHQTWR</sequence>
<proteinExistence type="evidence at transcript level"/>
<feature type="compositionally biased region" description="Low complexity" evidence="1">
    <location>
        <begin position="173"/>
        <end position="187"/>
    </location>
</feature>
<feature type="region of interest" description="Disordered" evidence="1">
    <location>
        <begin position="25"/>
        <end position="48"/>
    </location>
</feature>
<dbReference type="AlphaFoldDB" id="C4JC37"/>
<organism evidence="2">
    <name type="scientific">Zea mays</name>
    <name type="common">Maize</name>
    <dbReference type="NCBI Taxonomy" id="4577"/>
    <lineage>
        <taxon>Eukaryota</taxon>
        <taxon>Viridiplantae</taxon>
        <taxon>Streptophyta</taxon>
        <taxon>Embryophyta</taxon>
        <taxon>Tracheophyta</taxon>
        <taxon>Spermatophyta</taxon>
        <taxon>Magnoliopsida</taxon>
        <taxon>Liliopsida</taxon>
        <taxon>Poales</taxon>
        <taxon>Poaceae</taxon>
        <taxon>PACMAD clade</taxon>
        <taxon>Panicoideae</taxon>
        <taxon>Andropogonodae</taxon>
        <taxon>Andropogoneae</taxon>
        <taxon>Tripsacinae</taxon>
        <taxon>Zea</taxon>
    </lineage>
</organism>
<evidence type="ECO:0000313" key="2">
    <source>
        <dbReference type="EMBL" id="ACR38737.1"/>
    </source>
</evidence>
<accession>C4JC37</accession>
<feature type="region of interest" description="Disordered" evidence="1">
    <location>
        <begin position="173"/>
        <end position="205"/>
    </location>
</feature>
<reference evidence="2" key="1">
    <citation type="journal article" date="2009" name="PLoS Genet.">
        <title>Sequencing, mapping, and analysis of 27,455 maize full-length cDNAs.</title>
        <authorList>
            <person name="Soderlund C."/>
            <person name="Descour A."/>
            <person name="Kudrna D."/>
            <person name="Bomhoff M."/>
            <person name="Boyd L."/>
            <person name="Currie J."/>
            <person name="Angelova A."/>
            <person name="Collura K."/>
            <person name="Wissotski M."/>
            <person name="Ashley E."/>
            <person name="Morrow D."/>
            <person name="Fernandes J."/>
            <person name="Walbot V."/>
            <person name="Yu Y."/>
        </authorList>
    </citation>
    <scope>NUCLEOTIDE SEQUENCE</scope>
    <source>
        <strain evidence="2">B73</strain>
    </source>
</reference>
<feature type="compositionally biased region" description="Polar residues" evidence="1">
    <location>
        <begin position="38"/>
        <end position="48"/>
    </location>
</feature>
<evidence type="ECO:0000256" key="1">
    <source>
        <dbReference type="SAM" id="MobiDB-lite"/>
    </source>
</evidence>
<name>C4JC37_MAIZE</name>
<dbReference type="EMBL" id="BT088384">
    <property type="protein sequence ID" value="ACR38737.1"/>
    <property type="molecule type" value="mRNA"/>
</dbReference>